<dbReference type="PROSITE" id="PS50011">
    <property type="entry name" value="PROTEIN_KINASE_DOM"/>
    <property type="match status" value="1"/>
</dbReference>
<comment type="catalytic activity">
    <reaction evidence="6 9">
        <text>L-tyrosyl-[protein] + ATP = O-phospho-L-tyrosyl-[protein] + ADP + H(+)</text>
        <dbReference type="Rhea" id="RHEA:10596"/>
        <dbReference type="Rhea" id="RHEA-COMP:10136"/>
        <dbReference type="Rhea" id="RHEA-COMP:20101"/>
        <dbReference type="ChEBI" id="CHEBI:15378"/>
        <dbReference type="ChEBI" id="CHEBI:30616"/>
        <dbReference type="ChEBI" id="CHEBI:46858"/>
        <dbReference type="ChEBI" id="CHEBI:61978"/>
        <dbReference type="ChEBI" id="CHEBI:456216"/>
        <dbReference type="EC" id="2.7.10.2"/>
    </reaction>
</comment>
<feature type="domain" description="Protein kinase" evidence="12">
    <location>
        <begin position="181"/>
        <end position="447"/>
    </location>
</feature>
<evidence type="ECO:0000256" key="1">
    <source>
        <dbReference type="ARBA" id="ARBA00022679"/>
    </source>
</evidence>
<keyword evidence="13" id="KW-1185">Reference proteome</keyword>
<dbReference type="SUPFAM" id="SSF55550">
    <property type="entry name" value="SH2 domain"/>
    <property type="match status" value="1"/>
</dbReference>
<name>A0A7I4XTW3_HAECO</name>
<dbReference type="PROSITE" id="PS00107">
    <property type="entry name" value="PROTEIN_KINASE_ATP"/>
    <property type="match status" value="1"/>
</dbReference>
<dbReference type="AlphaFoldDB" id="A0A7I4XTW3"/>
<evidence type="ECO:0000256" key="5">
    <source>
        <dbReference type="ARBA" id="ARBA00023137"/>
    </source>
</evidence>
<evidence type="ECO:0000256" key="7">
    <source>
        <dbReference type="PROSITE-ProRule" id="PRU00191"/>
    </source>
</evidence>
<feature type="compositionally biased region" description="Basic and acidic residues" evidence="10">
    <location>
        <begin position="512"/>
        <end position="521"/>
    </location>
</feature>
<organism evidence="13 14">
    <name type="scientific">Haemonchus contortus</name>
    <name type="common">Barber pole worm</name>
    <dbReference type="NCBI Taxonomy" id="6289"/>
    <lineage>
        <taxon>Eukaryota</taxon>
        <taxon>Metazoa</taxon>
        <taxon>Ecdysozoa</taxon>
        <taxon>Nematoda</taxon>
        <taxon>Chromadorea</taxon>
        <taxon>Rhabditida</taxon>
        <taxon>Rhabditina</taxon>
        <taxon>Rhabditomorpha</taxon>
        <taxon>Strongyloidea</taxon>
        <taxon>Trichostrongylidae</taxon>
        <taxon>Haemonchus</taxon>
    </lineage>
</organism>
<sequence length="521" mass="58580">MEAKTATKGEHVEHQKEGEAKATKPEEESSGPVGEAPSCCELRGDNQKDSELLGFTLEKTLTELEKEEWYHGCLPLEDIVGLLEHEGDFLIRGPDAQEENDGASNTVAWITVKCGDDVQDFPVRYKIVNKEHIFSIDGTNKKANIMELIKFHQSSATPVKDKVILKTPIPKQQWELRSDKIKLNEKIGAGAFGEVWLGTLEENPDDPPLQVAIKLKKVNKENQAKLDEMYREARLMRQYRHKNVVRFYGVVLKSADSAMIVMEYVDGGALNDYLKKNTNVNVKTRISYAIDAATGLAYLHAKSCMHRDVACRNCLIDVSKGIVKLTDFGLSKQAESYTIPKDEKLPIRWQAPEVIATRVYTLKSDVYSYGVLLWEIFNNGEAPYKGMDNKAVRENILDPKFRPPTDDSLPIVVSKVMLTCWRADPAKRPTMARIVQYLSNARPEQLLPRSELAKRSSSGSRDAPSVSRESQKRLRSRGGEMLAKGVNIIRHPADMVRQRPSSASASKQRSRKSQDGRSPKK</sequence>
<evidence type="ECO:0000256" key="4">
    <source>
        <dbReference type="ARBA" id="ARBA00022840"/>
    </source>
</evidence>
<evidence type="ECO:0000256" key="6">
    <source>
        <dbReference type="ARBA" id="ARBA00051245"/>
    </source>
</evidence>
<dbReference type="Gene3D" id="3.30.505.10">
    <property type="entry name" value="SH2 domain"/>
    <property type="match status" value="1"/>
</dbReference>
<dbReference type="GO" id="GO:0005524">
    <property type="term" value="F:ATP binding"/>
    <property type="evidence" value="ECO:0007669"/>
    <property type="project" value="UniProtKB-UniRule"/>
</dbReference>
<reference evidence="14" key="1">
    <citation type="submission" date="2020-12" db="UniProtKB">
        <authorList>
            <consortium name="WormBaseParasite"/>
        </authorList>
    </citation>
    <scope>IDENTIFICATION</scope>
    <source>
        <strain evidence="14">MHco3</strain>
    </source>
</reference>
<dbReference type="InterPro" id="IPR001245">
    <property type="entry name" value="Ser-Thr/Tyr_kinase_cat_dom"/>
</dbReference>
<evidence type="ECO:0000256" key="2">
    <source>
        <dbReference type="ARBA" id="ARBA00022741"/>
    </source>
</evidence>
<feature type="binding site" evidence="8">
    <location>
        <position position="214"/>
    </location>
    <ligand>
        <name>ATP</name>
        <dbReference type="ChEBI" id="CHEBI:30616"/>
    </ligand>
</feature>
<dbReference type="InterPro" id="IPR000980">
    <property type="entry name" value="SH2"/>
</dbReference>
<keyword evidence="1 9" id="KW-0808">Transferase</keyword>
<dbReference type="PROSITE" id="PS50001">
    <property type="entry name" value="SH2"/>
    <property type="match status" value="1"/>
</dbReference>
<protein>
    <recommendedName>
        <fullName evidence="9">Tyrosine-protein kinase</fullName>
        <ecNumber evidence="9">2.7.10.2</ecNumber>
    </recommendedName>
</protein>
<evidence type="ECO:0000256" key="9">
    <source>
        <dbReference type="RuleBase" id="RU362096"/>
    </source>
</evidence>
<evidence type="ECO:0000313" key="13">
    <source>
        <dbReference type="Proteomes" id="UP000025227"/>
    </source>
</evidence>
<dbReference type="SMART" id="SM00252">
    <property type="entry name" value="SH2"/>
    <property type="match status" value="1"/>
</dbReference>
<dbReference type="PANTHER" id="PTHR24418">
    <property type="entry name" value="TYROSINE-PROTEIN KINASE"/>
    <property type="match status" value="1"/>
</dbReference>
<dbReference type="InterPro" id="IPR020635">
    <property type="entry name" value="Tyr_kinase_cat_dom"/>
</dbReference>
<feature type="region of interest" description="Disordered" evidence="10">
    <location>
        <begin position="1"/>
        <end position="45"/>
    </location>
</feature>
<keyword evidence="2 8" id="KW-0547">Nucleotide-binding</keyword>
<feature type="region of interest" description="Disordered" evidence="10">
    <location>
        <begin position="446"/>
        <end position="521"/>
    </location>
</feature>
<evidence type="ECO:0000259" key="11">
    <source>
        <dbReference type="PROSITE" id="PS50001"/>
    </source>
</evidence>
<keyword evidence="5 9" id="KW-0829">Tyrosine-protein kinase</keyword>
<evidence type="ECO:0000259" key="12">
    <source>
        <dbReference type="PROSITE" id="PS50011"/>
    </source>
</evidence>
<proteinExistence type="inferred from homology"/>
<dbReference type="InterPro" id="IPR000719">
    <property type="entry name" value="Prot_kinase_dom"/>
</dbReference>
<dbReference type="InterPro" id="IPR036860">
    <property type="entry name" value="SH2_dom_sf"/>
</dbReference>
<keyword evidence="4 8" id="KW-0067">ATP-binding</keyword>
<dbReference type="GO" id="GO:0004715">
    <property type="term" value="F:non-membrane spanning protein tyrosine kinase activity"/>
    <property type="evidence" value="ECO:0007669"/>
    <property type="project" value="UniProtKB-EC"/>
</dbReference>
<dbReference type="EC" id="2.7.10.2" evidence="9"/>
<accession>A0A7I4XTW3</accession>
<keyword evidence="7" id="KW-0727">SH2 domain</keyword>
<evidence type="ECO:0000256" key="10">
    <source>
        <dbReference type="SAM" id="MobiDB-lite"/>
    </source>
</evidence>
<feature type="domain" description="SH2" evidence="11">
    <location>
        <begin position="69"/>
        <end position="169"/>
    </location>
</feature>
<dbReference type="CDD" id="cd00192">
    <property type="entry name" value="PTKc"/>
    <property type="match status" value="1"/>
</dbReference>
<keyword evidence="3 9" id="KW-0418">Kinase</keyword>
<dbReference type="SMART" id="SM00219">
    <property type="entry name" value="TyrKc"/>
    <property type="match status" value="1"/>
</dbReference>
<evidence type="ECO:0000313" key="14">
    <source>
        <dbReference type="WBParaSite" id="HCON_00003480-00001"/>
    </source>
</evidence>
<dbReference type="PROSITE" id="PS00109">
    <property type="entry name" value="PROTEIN_KINASE_TYR"/>
    <property type="match status" value="1"/>
</dbReference>
<evidence type="ECO:0000256" key="8">
    <source>
        <dbReference type="PROSITE-ProRule" id="PRU10141"/>
    </source>
</evidence>
<dbReference type="Gene3D" id="3.30.200.20">
    <property type="entry name" value="Phosphorylase Kinase, domain 1"/>
    <property type="match status" value="1"/>
</dbReference>
<comment type="similarity">
    <text evidence="9">Belongs to the protein kinase superfamily. Tyr protein kinase family.</text>
</comment>
<dbReference type="InterPro" id="IPR050198">
    <property type="entry name" value="Non-receptor_tyrosine_kinases"/>
</dbReference>
<dbReference type="OrthoDB" id="5863201at2759"/>
<dbReference type="Pfam" id="PF07714">
    <property type="entry name" value="PK_Tyr_Ser-Thr"/>
    <property type="match status" value="1"/>
</dbReference>
<feature type="compositionally biased region" description="Basic and acidic residues" evidence="10">
    <location>
        <begin position="1"/>
        <end position="27"/>
    </location>
</feature>
<evidence type="ECO:0000256" key="3">
    <source>
        <dbReference type="ARBA" id="ARBA00022777"/>
    </source>
</evidence>
<dbReference type="InterPro" id="IPR017441">
    <property type="entry name" value="Protein_kinase_ATP_BS"/>
</dbReference>
<dbReference type="Proteomes" id="UP000025227">
    <property type="component" value="Unplaced"/>
</dbReference>
<dbReference type="WBParaSite" id="HCON_00003480-00001">
    <property type="protein sequence ID" value="HCON_00003480-00001"/>
    <property type="gene ID" value="HCON_00003480"/>
</dbReference>
<dbReference type="SUPFAM" id="SSF56112">
    <property type="entry name" value="Protein kinase-like (PK-like)"/>
    <property type="match status" value="1"/>
</dbReference>
<dbReference type="Gene3D" id="1.10.510.10">
    <property type="entry name" value="Transferase(Phosphotransferase) domain 1"/>
    <property type="match status" value="1"/>
</dbReference>
<dbReference type="InterPro" id="IPR008266">
    <property type="entry name" value="Tyr_kinase_AS"/>
</dbReference>
<dbReference type="InterPro" id="IPR011009">
    <property type="entry name" value="Kinase-like_dom_sf"/>
</dbReference>
<dbReference type="PRINTS" id="PR00109">
    <property type="entry name" value="TYRKINASE"/>
</dbReference>
<dbReference type="OMA" id="NNGEAPY"/>